<name>A0A8J8NJ60_HALGN</name>
<feature type="region of interest" description="Disordered" evidence="1">
    <location>
        <begin position="103"/>
        <end position="159"/>
    </location>
</feature>
<proteinExistence type="predicted"/>
<evidence type="ECO:0000313" key="3">
    <source>
        <dbReference type="Proteomes" id="UP000785679"/>
    </source>
</evidence>
<reference evidence="2" key="1">
    <citation type="submission" date="2019-06" db="EMBL/GenBank/DDBJ databases">
        <authorList>
            <person name="Zheng W."/>
        </authorList>
    </citation>
    <scope>NUCLEOTIDE SEQUENCE</scope>
    <source>
        <strain evidence="2">QDHG01</strain>
    </source>
</reference>
<evidence type="ECO:0000313" key="2">
    <source>
        <dbReference type="EMBL" id="TNV76186.1"/>
    </source>
</evidence>
<feature type="region of interest" description="Disordered" evidence="1">
    <location>
        <begin position="46"/>
        <end position="78"/>
    </location>
</feature>
<gene>
    <name evidence="2" type="ORF">FGO68_gene9593</name>
</gene>
<organism evidence="2 3">
    <name type="scientific">Halteria grandinella</name>
    <dbReference type="NCBI Taxonomy" id="5974"/>
    <lineage>
        <taxon>Eukaryota</taxon>
        <taxon>Sar</taxon>
        <taxon>Alveolata</taxon>
        <taxon>Ciliophora</taxon>
        <taxon>Intramacronucleata</taxon>
        <taxon>Spirotrichea</taxon>
        <taxon>Stichotrichia</taxon>
        <taxon>Sporadotrichida</taxon>
        <taxon>Halteriidae</taxon>
        <taxon>Halteria</taxon>
    </lineage>
</organism>
<dbReference type="EMBL" id="RRYP01014037">
    <property type="protein sequence ID" value="TNV76186.1"/>
    <property type="molecule type" value="Genomic_DNA"/>
</dbReference>
<protein>
    <submittedName>
        <fullName evidence="2">Uncharacterized protein</fullName>
    </submittedName>
</protein>
<sequence length="238" mass="26806">MSYGGVFGKNFTEREEFAAREHAHKAYPGPLDTRKLWLAGDDRRQSFAEKNSPVQEEIDRGIASSDRTCFQGDNPSNIPERIAFEARGYVEVRQRDSLNLQGLEKSQVSNQGQIIAPAQKGFSTKTKQSSRESSNPPKEPSQDDRQTIPPAGEMNKSLKDVVWDKETCKEYMETENTVSAYGYDAPASQCEVFEKKETVIKPVMKKIEKKNDGEKKEGKKGKSDDVPKPEDICKSSKY</sequence>
<feature type="compositionally biased region" description="Polar residues" evidence="1">
    <location>
        <begin position="103"/>
        <end position="113"/>
    </location>
</feature>
<keyword evidence="3" id="KW-1185">Reference proteome</keyword>
<accession>A0A8J8NJ60</accession>
<dbReference type="Proteomes" id="UP000785679">
    <property type="component" value="Unassembled WGS sequence"/>
</dbReference>
<feature type="region of interest" description="Disordered" evidence="1">
    <location>
        <begin position="203"/>
        <end position="238"/>
    </location>
</feature>
<feature type="compositionally biased region" description="Polar residues" evidence="1">
    <location>
        <begin position="65"/>
        <end position="77"/>
    </location>
</feature>
<comment type="caution">
    <text evidence="2">The sequence shown here is derived from an EMBL/GenBank/DDBJ whole genome shotgun (WGS) entry which is preliminary data.</text>
</comment>
<dbReference type="AlphaFoldDB" id="A0A8J8NJ60"/>
<evidence type="ECO:0000256" key="1">
    <source>
        <dbReference type="SAM" id="MobiDB-lite"/>
    </source>
</evidence>
<feature type="compositionally biased region" description="Polar residues" evidence="1">
    <location>
        <begin position="121"/>
        <end position="136"/>
    </location>
</feature>